<comment type="subcellular location">
    <subcellularLocation>
        <location evidence="1">Endoplasmic reticulum</location>
    </subcellularLocation>
    <subcellularLocation>
        <location evidence="3">Golgi apparatus</location>
    </subcellularLocation>
    <subcellularLocation>
        <location evidence="2">Lysosome</location>
    </subcellularLocation>
    <subcellularLocation>
        <location evidence="4">Secreted</location>
    </subcellularLocation>
</comment>
<proteinExistence type="predicted"/>
<dbReference type="GO" id="GO:0006508">
    <property type="term" value="P:proteolysis"/>
    <property type="evidence" value="ECO:0007669"/>
    <property type="project" value="UniProtKB-KW"/>
</dbReference>
<evidence type="ECO:0000256" key="11">
    <source>
        <dbReference type="ARBA" id="ARBA00022801"/>
    </source>
</evidence>
<dbReference type="PANTHER" id="PTHR12053">
    <property type="entry name" value="PROTEASE FAMILY M28 PLASMA GLUTAMATE CARBOXYPEPTIDASE-RELATED"/>
    <property type="match status" value="1"/>
</dbReference>
<keyword evidence="14" id="KW-0333">Golgi apparatus</keyword>
<comment type="subunit">
    <text evidence="19">Homodimer. The monomeric form is inactive while the homodimer is active.</text>
</comment>
<evidence type="ECO:0000256" key="18">
    <source>
        <dbReference type="ARBA" id="ARBA00023228"/>
    </source>
</evidence>
<evidence type="ECO:0000256" key="13">
    <source>
        <dbReference type="ARBA" id="ARBA00022833"/>
    </source>
</evidence>
<keyword evidence="15" id="KW-0482">Metalloprotease</keyword>
<dbReference type="GO" id="GO:0004180">
    <property type="term" value="F:carboxypeptidase activity"/>
    <property type="evidence" value="ECO:0007669"/>
    <property type="project" value="UniProtKB-KW"/>
</dbReference>
<evidence type="ECO:0000256" key="19">
    <source>
        <dbReference type="ARBA" id="ARBA00025833"/>
    </source>
</evidence>
<keyword evidence="13" id="KW-0862">Zinc</keyword>
<keyword evidence="24" id="KW-1185">Reference proteome</keyword>
<keyword evidence="8" id="KW-0645">Protease</keyword>
<dbReference type="GO" id="GO:0046872">
    <property type="term" value="F:metal ion binding"/>
    <property type="evidence" value="ECO:0007669"/>
    <property type="project" value="UniProtKB-KW"/>
</dbReference>
<feature type="domain" description="Peptidase M28" evidence="22">
    <location>
        <begin position="263"/>
        <end position="452"/>
    </location>
</feature>
<dbReference type="GO" id="GO:0070573">
    <property type="term" value="F:metallodipeptidase activity"/>
    <property type="evidence" value="ECO:0007669"/>
    <property type="project" value="InterPro"/>
</dbReference>
<keyword evidence="17" id="KW-0325">Glycoprotein</keyword>
<dbReference type="OrthoDB" id="9769665at2"/>
<dbReference type="Gene3D" id="3.50.30.30">
    <property type="match status" value="1"/>
</dbReference>
<organism evidence="23 24">
    <name type="scientific">Bradyrhizobium erythrophlei</name>
    <dbReference type="NCBI Taxonomy" id="1437360"/>
    <lineage>
        <taxon>Bacteria</taxon>
        <taxon>Pseudomonadati</taxon>
        <taxon>Pseudomonadota</taxon>
        <taxon>Alphaproteobacteria</taxon>
        <taxon>Hyphomicrobiales</taxon>
        <taxon>Nitrobacteraceae</taxon>
        <taxon>Bradyrhizobium</taxon>
    </lineage>
</organism>
<dbReference type="SUPFAM" id="SSF53187">
    <property type="entry name" value="Zn-dependent exopeptidases"/>
    <property type="match status" value="1"/>
</dbReference>
<dbReference type="InterPro" id="IPR039866">
    <property type="entry name" value="CPQ"/>
</dbReference>
<evidence type="ECO:0000259" key="22">
    <source>
        <dbReference type="Pfam" id="PF04389"/>
    </source>
</evidence>
<evidence type="ECO:0000256" key="15">
    <source>
        <dbReference type="ARBA" id="ARBA00023049"/>
    </source>
</evidence>
<feature type="signal peptide" evidence="21">
    <location>
        <begin position="1"/>
        <end position="24"/>
    </location>
</feature>
<evidence type="ECO:0000256" key="10">
    <source>
        <dbReference type="ARBA" id="ARBA00022729"/>
    </source>
</evidence>
<keyword evidence="7 23" id="KW-0121">Carboxypeptidase</keyword>
<keyword evidence="18" id="KW-0458">Lysosome</keyword>
<evidence type="ECO:0000256" key="3">
    <source>
        <dbReference type="ARBA" id="ARBA00004555"/>
    </source>
</evidence>
<dbReference type="Pfam" id="PF04389">
    <property type="entry name" value="Peptidase_M28"/>
    <property type="match status" value="1"/>
</dbReference>
<sequence>MSKRLGVLVVVLALVSSAAGSASKADEKPSELWLATASSLGQRALSDPAAFDFVRSLTTEIGQRLAGTAAHKRAVAWAEARLKAAGFENVHSEPFTFPAWIRGEEKAEIVAPIPQHLAITALGGSIATDANGIEAEIALFRTYDDLLAAAPGSLAGKIAIVTQRMVRAQDGSGYGAANPIRRSGPSEAAKRGAVAYLLRSLGTDSHRLPHTGALTYKDDAPRIPAASLAVPDAEQLERLAALGPVRIRLVLRPTVEENASSWNVVGELKGNERPDEIVLIGGHLDSWDLGTGATDDGAGTAIAFGAARLIGSLPQRPSRTIRVVLFGAEEMDFSGAAYAQAHQGEIGNIVVAAEADFGAGNVYSVQLPPGAAGSDFGRLLQRVIAPLGANVDSRPALFGGEDIRDLHRAGVPTSSLRQDGLDYFDTHHTADDTLDKIDPKRLEQAVAVWTAFTYLSATSGVDFRSLASTAK</sequence>
<keyword evidence="10 21" id="KW-0732">Signal</keyword>
<evidence type="ECO:0000256" key="12">
    <source>
        <dbReference type="ARBA" id="ARBA00022824"/>
    </source>
</evidence>
<reference evidence="24" key="1">
    <citation type="submission" date="2016-11" db="EMBL/GenBank/DDBJ databases">
        <authorList>
            <person name="Varghese N."/>
            <person name="Submissions S."/>
        </authorList>
    </citation>
    <scope>NUCLEOTIDE SEQUENCE [LARGE SCALE GENOMIC DNA]</scope>
    <source>
        <strain evidence="24">GAS401</strain>
    </source>
</reference>
<keyword evidence="9" id="KW-0479">Metal-binding</keyword>
<evidence type="ECO:0000256" key="1">
    <source>
        <dbReference type="ARBA" id="ARBA00004240"/>
    </source>
</evidence>
<evidence type="ECO:0000256" key="7">
    <source>
        <dbReference type="ARBA" id="ARBA00022645"/>
    </source>
</evidence>
<evidence type="ECO:0000256" key="9">
    <source>
        <dbReference type="ARBA" id="ARBA00022723"/>
    </source>
</evidence>
<dbReference type="InterPro" id="IPR007484">
    <property type="entry name" value="Peptidase_M28"/>
</dbReference>
<evidence type="ECO:0000313" key="24">
    <source>
        <dbReference type="Proteomes" id="UP000184096"/>
    </source>
</evidence>
<keyword evidence="11" id="KW-0378">Hydrolase</keyword>
<evidence type="ECO:0000256" key="20">
    <source>
        <dbReference type="ARBA" id="ARBA00033328"/>
    </source>
</evidence>
<keyword evidence="12" id="KW-0256">Endoplasmic reticulum</keyword>
<dbReference type="EMBL" id="LT670849">
    <property type="protein sequence ID" value="SHN68776.1"/>
    <property type="molecule type" value="Genomic_DNA"/>
</dbReference>
<evidence type="ECO:0000256" key="17">
    <source>
        <dbReference type="ARBA" id="ARBA00023180"/>
    </source>
</evidence>
<dbReference type="GO" id="GO:0005576">
    <property type="term" value="C:extracellular region"/>
    <property type="evidence" value="ECO:0007669"/>
    <property type="project" value="UniProtKB-SubCell"/>
</dbReference>
<evidence type="ECO:0000256" key="6">
    <source>
        <dbReference type="ARBA" id="ARBA00022525"/>
    </source>
</evidence>
<keyword evidence="16" id="KW-0865">Zymogen</keyword>
<evidence type="ECO:0000313" key="23">
    <source>
        <dbReference type="EMBL" id="SHN68776.1"/>
    </source>
</evidence>
<keyword evidence="6" id="KW-0964">Secreted</keyword>
<evidence type="ECO:0000256" key="2">
    <source>
        <dbReference type="ARBA" id="ARBA00004371"/>
    </source>
</evidence>
<name>A0A1M7TDM4_9BRAD</name>
<evidence type="ECO:0000256" key="14">
    <source>
        <dbReference type="ARBA" id="ARBA00023034"/>
    </source>
</evidence>
<dbReference type="Proteomes" id="UP000184096">
    <property type="component" value="Chromosome I"/>
</dbReference>
<evidence type="ECO:0000256" key="16">
    <source>
        <dbReference type="ARBA" id="ARBA00023145"/>
    </source>
</evidence>
<protein>
    <recommendedName>
        <fullName evidence="5">Carboxypeptidase Q</fullName>
    </recommendedName>
    <alternativeName>
        <fullName evidence="20">Plasma glutamate carboxypeptidase</fullName>
    </alternativeName>
</protein>
<evidence type="ECO:0000256" key="4">
    <source>
        <dbReference type="ARBA" id="ARBA00004613"/>
    </source>
</evidence>
<dbReference type="Gene3D" id="3.40.630.10">
    <property type="entry name" value="Zn peptidases"/>
    <property type="match status" value="1"/>
</dbReference>
<evidence type="ECO:0000256" key="8">
    <source>
        <dbReference type="ARBA" id="ARBA00022670"/>
    </source>
</evidence>
<gene>
    <name evidence="23" type="ORF">SAMN05444170_1426</name>
</gene>
<accession>A0A1M7TDM4</accession>
<dbReference type="PANTHER" id="PTHR12053:SF3">
    <property type="entry name" value="CARBOXYPEPTIDASE Q"/>
    <property type="match status" value="1"/>
</dbReference>
<dbReference type="AlphaFoldDB" id="A0A1M7TDM4"/>
<dbReference type="GO" id="GO:0005764">
    <property type="term" value="C:lysosome"/>
    <property type="evidence" value="ECO:0007669"/>
    <property type="project" value="UniProtKB-SubCell"/>
</dbReference>
<evidence type="ECO:0000256" key="5">
    <source>
        <dbReference type="ARBA" id="ARBA00014116"/>
    </source>
</evidence>
<evidence type="ECO:0000256" key="21">
    <source>
        <dbReference type="SAM" id="SignalP"/>
    </source>
</evidence>
<feature type="chain" id="PRO_5013042813" description="Carboxypeptidase Q" evidence="21">
    <location>
        <begin position="25"/>
        <end position="471"/>
    </location>
</feature>